<proteinExistence type="predicted"/>
<dbReference type="Gene3D" id="3.30.40.220">
    <property type="match status" value="2"/>
</dbReference>
<dbReference type="Proteomes" id="UP000246715">
    <property type="component" value="Segment"/>
</dbReference>
<organism evidence="1 2">
    <name type="scientific">Paramecium bursaria Chlorella virus MT325</name>
    <name type="common">PBCV-MT325</name>
    <dbReference type="NCBI Taxonomy" id="346932"/>
    <lineage>
        <taxon>Viruses</taxon>
        <taxon>Varidnaviria</taxon>
        <taxon>Bamfordvirae</taxon>
        <taxon>Nucleocytoviricota</taxon>
        <taxon>Megaviricetes</taxon>
        <taxon>Algavirales</taxon>
        <taxon>Phycodnaviridae</taxon>
        <taxon>Chlorovirus</taxon>
        <taxon>Chlorovirus conductrix</taxon>
        <taxon>Paramecium bursaria Chlorella virus A1</taxon>
    </lineage>
</organism>
<sequence length="208" mass="23717">MNKFHSANVWIFNQSVKCAQKNDIPFDLAKEELMSITDKACSYCGEEPKNFKRSLVDRAIPMNGYTKSNAVPACSDCVRAKGSCSANTFIARACHVSYVNGGMGRVTDDWNNVKFKPFEQYKAENIHKNFKLTPDEYYELRNGNCSYCFRKTTETHTNGIDRLNNNVGYVKDNCVSCCHDCNILKLVSTPDEFLNHMRKVARYTESIK</sequence>
<dbReference type="EMBL" id="DQ491001">
    <property type="protein sequence ID" value="ABT14132.1"/>
    <property type="molecule type" value="Genomic_DNA"/>
</dbReference>
<gene>
    <name evidence="1" type="primary">M578R</name>
    <name evidence="1" type="ORF">MT325_M578R</name>
</gene>
<organismHost>
    <name type="scientific">Paramecium bursaria</name>
    <dbReference type="NCBI Taxonomy" id="74790"/>
</organismHost>
<accession>A7IUV8</accession>
<evidence type="ECO:0000313" key="2">
    <source>
        <dbReference type="Proteomes" id="UP000246715"/>
    </source>
</evidence>
<protein>
    <submittedName>
        <fullName evidence="1">Uncharacterized protein M578R</fullName>
    </submittedName>
</protein>
<name>A7IUV8_PBCVM</name>
<reference evidence="1 2" key="1">
    <citation type="journal article" date="2007" name="Virology">
        <title>Sequence and annotation of the 314-kb MT325 and the 321-kb FR483 viruses that infect Chlorella Pbi.</title>
        <authorList>
            <person name="Fitzgerald L.A."/>
            <person name="Graves M.V."/>
            <person name="Li X."/>
            <person name="Feldblyum T."/>
            <person name="Hartigan J."/>
            <person name="Van Etten J.L."/>
        </authorList>
    </citation>
    <scope>NUCLEOTIDE SEQUENCE [LARGE SCALE GENOMIC DNA]</scope>
    <source>
        <strain evidence="1 2">MT325</strain>
    </source>
</reference>
<evidence type="ECO:0000313" key="1">
    <source>
        <dbReference type="EMBL" id="ABT14132.1"/>
    </source>
</evidence>